<gene>
    <name evidence="1" type="ORF">H9K75_11480</name>
</gene>
<dbReference type="Pfam" id="PF05930">
    <property type="entry name" value="Phage_AlpA"/>
    <property type="match status" value="1"/>
</dbReference>
<dbReference type="RefSeq" id="WP_187725837.1">
    <property type="nucleotide sequence ID" value="NZ_CP060783.1"/>
</dbReference>
<dbReference type="Proteomes" id="UP000516028">
    <property type="component" value="Chromosome"/>
</dbReference>
<proteinExistence type="predicted"/>
<sequence length="69" mass="7945">MHQINSSIRPKAAAEFLGIGVSTLWRWSKDRNDFPKARKLGPRCTVFNTIELQNWRDAAPLVHQAKHPH</sequence>
<dbReference type="EMBL" id="CP060783">
    <property type="protein sequence ID" value="QNP50330.1"/>
    <property type="molecule type" value="Genomic_DNA"/>
</dbReference>
<protein>
    <submittedName>
        <fullName evidence="1">AlpA family phage regulatory protein</fullName>
    </submittedName>
</protein>
<evidence type="ECO:0000313" key="2">
    <source>
        <dbReference type="Proteomes" id="UP000516028"/>
    </source>
</evidence>
<dbReference type="AlphaFoldDB" id="A0A7H0GPW4"/>
<dbReference type="InterPro" id="IPR010260">
    <property type="entry name" value="AlpA"/>
</dbReference>
<name>A0A7H0GPW4_9BURK</name>
<keyword evidence="2" id="KW-1185">Reference proteome</keyword>
<dbReference type="KEGG" id="daer:H9K75_11480"/>
<accession>A0A7H0GPW4</accession>
<organism evidence="1 2">
    <name type="scientific">Diaphorobacter aerolatus</name>
    <dbReference type="NCBI Taxonomy" id="1288495"/>
    <lineage>
        <taxon>Bacteria</taxon>
        <taxon>Pseudomonadati</taxon>
        <taxon>Pseudomonadota</taxon>
        <taxon>Betaproteobacteria</taxon>
        <taxon>Burkholderiales</taxon>
        <taxon>Comamonadaceae</taxon>
        <taxon>Diaphorobacter</taxon>
    </lineage>
</organism>
<reference evidence="1 2" key="1">
    <citation type="submission" date="2020-08" db="EMBL/GenBank/DDBJ databases">
        <title>Genome sequence of Diaphorobacter aerolatus KACC 16536T.</title>
        <authorList>
            <person name="Hyun D.-W."/>
            <person name="Bae J.-W."/>
        </authorList>
    </citation>
    <scope>NUCLEOTIDE SEQUENCE [LARGE SCALE GENOMIC DNA]</scope>
    <source>
        <strain evidence="1 2">KACC 16536</strain>
    </source>
</reference>
<evidence type="ECO:0000313" key="1">
    <source>
        <dbReference type="EMBL" id="QNP50330.1"/>
    </source>
</evidence>